<reference evidence="3" key="1">
    <citation type="submission" date="2019-06" db="EMBL/GenBank/DDBJ databases">
        <authorList>
            <consortium name="Wellcome Sanger Institute Data Sharing"/>
        </authorList>
    </citation>
    <scope>NUCLEOTIDE SEQUENCE [LARGE SCALE GENOMIC DNA]</scope>
</reference>
<dbReference type="CDD" id="cd00096">
    <property type="entry name" value="Ig"/>
    <property type="match status" value="1"/>
</dbReference>
<evidence type="ECO:0000259" key="2">
    <source>
        <dbReference type="PROSITE" id="PS50835"/>
    </source>
</evidence>
<dbReference type="InterPro" id="IPR007110">
    <property type="entry name" value="Ig-like_dom"/>
</dbReference>
<organism evidence="3 4">
    <name type="scientific">Myripristis murdjan</name>
    <name type="common">pinecone soldierfish</name>
    <dbReference type="NCBI Taxonomy" id="586833"/>
    <lineage>
        <taxon>Eukaryota</taxon>
        <taxon>Metazoa</taxon>
        <taxon>Chordata</taxon>
        <taxon>Craniata</taxon>
        <taxon>Vertebrata</taxon>
        <taxon>Euteleostomi</taxon>
        <taxon>Actinopterygii</taxon>
        <taxon>Neopterygii</taxon>
        <taxon>Teleostei</taxon>
        <taxon>Neoteleostei</taxon>
        <taxon>Acanthomorphata</taxon>
        <taxon>Holocentriformes</taxon>
        <taxon>Holocentridae</taxon>
        <taxon>Myripristis</taxon>
    </lineage>
</organism>
<dbReference type="InterPro" id="IPR013783">
    <property type="entry name" value="Ig-like_fold"/>
</dbReference>
<dbReference type="AlphaFoldDB" id="A0A667ZU89"/>
<dbReference type="SUPFAM" id="SSF48726">
    <property type="entry name" value="Immunoglobulin"/>
    <property type="match status" value="2"/>
</dbReference>
<evidence type="ECO:0000313" key="4">
    <source>
        <dbReference type="Proteomes" id="UP000472263"/>
    </source>
</evidence>
<dbReference type="GeneTree" id="ENSGT00980000198730"/>
<sequence length="249" mass="27369">WLLFPLSRRLLLLFSLIFYQYHGKADTICRESVTVALPIATDVNTREDSQKDSHIVWLFGRDKPTMRIASLNDGEVKTDYVDSFRDRLQLDSLNGSLTITDLRISDCGIYLGNRHSNTTKYASLSVSPPGFVSPPNIKTLASLVNGSCSLTVECSVANGREVILAWYRGEERLSQTSSSDLSVLSLPLEIKDHDGDIYSCVAENPVDKTATKLHTEEACLKSGGMAATTDGTESLSLCILFTLGLIKTQ</sequence>
<proteinExistence type="predicted"/>
<dbReference type="InterPro" id="IPR036179">
    <property type="entry name" value="Ig-like_dom_sf"/>
</dbReference>
<dbReference type="Ensembl" id="ENSMMDT00005045333.1">
    <property type="protein sequence ID" value="ENSMMDP00005044447.1"/>
    <property type="gene ID" value="ENSMMDG00005020399.1"/>
</dbReference>
<dbReference type="PANTHER" id="PTHR21063:SF4">
    <property type="entry name" value="CD48 ANTIGEN-RELATED"/>
    <property type="match status" value="1"/>
</dbReference>
<dbReference type="PROSITE" id="PS50835">
    <property type="entry name" value="IG_LIKE"/>
    <property type="match status" value="1"/>
</dbReference>
<evidence type="ECO:0000313" key="3">
    <source>
        <dbReference type="Ensembl" id="ENSMMDP00005044447.1"/>
    </source>
</evidence>
<dbReference type="InParanoid" id="A0A667ZU89"/>
<keyword evidence="1" id="KW-0732">Signal</keyword>
<reference evidence="3" key="2">
    <citation type="submission" date="2025-08" db="UniProtKB">
        <authorList>
            <consortium name="Ensembl"/>
        </authorList>
    </citation>
    <scope>IDENTIFICATION</scope>
</reference>
<dbReference type="PANTHER" id="PTHR21063">
    <property type="entry name" value="LFA-3"/>
    <property type="match status" value="1"/>
</dbReference>
<feature type="domain" description="Ig-like" evidence="2">
    <location>
        <begin position="135"/>
        <end position="211"/>
    </location>
</feature>
<dbReference type="Proteomes" id="UP000472263">
    <property type="component" value="Chromosome 1"/>
</dbReference>
<keyword evidence="4" id="KW-1185">Reference proteome</keyword>
<dbReference type="FunCoup" id="A0A667ZU89">
    <property type="interactions" value="920"/>
</dbReference>
<accession>A0A667ZU89</accession>
<evidence type="ECO:0000256" key="1">
    <source>
        <dbReference type="SAM" id="SignalP"/>
    </source>
</evidence>
<reference evidence="3" key="3">
    <citation type="submission" date="2025-09" db="UniProtKB">
        <authorList>
            <consortium name="Ensembl"/>
        </authorList>
    </citation>
    <scope>IDENTIFICATION</scope>
</reference>
<protein>
    <recommendedName>
        <fullName evidence="2">Ig-like domain-containing protein</fullName>
    </recommendedName>
</protein>
<name>A0A667ZU89_9TELE</name>
<dbReference type="Gene3D" id="2.60.40.10">
    <property type="entry name" value="Immunoglobulins"/>
    <property type="match status" value="2"/>
</dbReference>
<feature type="signal peptide" evidence="1">
    <location>
        <begin position="1"/>
        <end position="25"/>
    </location>
</feature>
<feature type="chain" id="PRO_5025373628" description="Ig-like domain-containing protein" evidence="1">
    <location>
        <begin position="26"/>
        <end position="249"/>
    </location>
</feature>